<comment type="similarity">
    <text evidence="1">Belongs to the methyltransferase superfamily.</text>
</comment>
<dbReference type="Pfam" id="PF08241">
    <property type="entry name" value="Methyltransf_11"/>
    <property type="match status" value="1"/>
</dbReference>
<evidence type="ECO:0000256" key="2">
    <source>
        <dbReference type="ARBA" id="ARBA00022603"/>
    </source>
</evidence>
<evidence type="ECO:0000259" key="4">
    <source>
        <dbReference type="Pfam" id="PF08241"/>
    </source>
</evidence>
<keyword evidence="3 5" id="KW-0808">Transferase</keyword>
<evidence type="ECO:0000256" key="1">
    <source>
        <dbReference type="ARBA" id="ARBA00008361"/>
    </source>
</evidence>
<dbReference type="Gene3D" id="3.40.50.150">
    <property type="entry name" value="Vaccinia Virus protein VP39"/>
    <property type="match status" value="1"/>
</dbReference>
<name>A0A370GWX2_9NOCA</name>
<evidence type="ECO:0000256" key="3">
    <source>
        <dbReference type="ARBA" id="ARBA00022679"/>
    </source>
</evidence>
<dbReference type="InterPro" id="IPR013216">
    <property type="entry name" value="Methyltransf_11"/>
</dbReference>
<keyword evidence="2 5" id="KW-0489">Methyltransferase</keyword>
<feature type="domain" description="Methyltransferase type 11" evidence="4">
    <location>
        <begin position="60"/>
        <end position="149"/>
    </location>
</feature>
<sequence length="262" mass="28813">MDRMGETGESRTDEAELHARRASSFGAEAAAYAAHRPDYPPAGIRWALEPLRGVAAPEVVDLGAGTGKLTDGLLDGGARVTAVEPDAAMRAEFARRHPGVSVLAGSAESIPLPDNSVHALVAGQAFHWFDLPKAFPEFARVLRPGGVLAAFWNMHDSSVEWVAELDRLSRSEVSFQRRAQDSEPSHPLFRPFERSYFPHAHRRTARSLAETIGTHSHVLVVSPEERATILGRITDYLRGQPETRDGEFDLPLRTLVIRTVLR</sequence>
<comment type="caution">
    <text evidence="5">The sequence shown here is derived from an EMBL/GenBank/DDBJ whole genome shotgun (WGS) entry which is preliminary data.</text>
</comment>
<dbReference type="InterPro" id="IPR029063">
    <property type="entry name" value="SAM-dependent_MTases_sf"/>
</dbReference>
<dbReference type="STRING" id="1210089.GCA_001613165_05838"/>
<organism evidence="5 6">
    <name type="scientific">Nocardia mexicana</name>
    <dbReference type="NCBI Taxonomy" id="279262"/>
    <lineage>
        <taxon>Bacteria</taxon>
        <taxon>Bacillati</taxon>
        <taxon>Actinomycetota</taxon>
        <taxon>Actinomycetes</taxon>
        <taxon>Mycobacteriales</taxon>
        <taxon>Nocardiaceae</taxon>
        <taxon>Nocardia</taxon>
    </lineage>
</organism>
<accession>A0A370GWX2</accession>
<dbReference type="GO" id="GO:0000179">
    <property type="term" value="F:rRNA (adenine-N6,N6-)-dimethyltransferase activity"/>
    <property type="evidence" value="ECO:0007669"/>
    <property type="project" value="InterPro"/>
</dbReference>
<dbReference type="PANTHER" id="PTHR44942">
    <property type="entry name" value="METHYLTRANSF_11 DOMAIN-CONTAINING PROTEIN"/>
    <property type="match status" value="1"/>
</dbReference>
<dbReference type="PANTHER" id="PTHR44942:SF4">
    <property type="entry name" value="METHYLTRANSFERASE TYPE 11 DOMAIN-CONTAINING PROTEIN"/>
    <property type="match status" value="1"/>
</dbReference>
<evidence type="ECO:0000313" key="5">
    <source>
        <dbReference type="EMBL" id="RDI48185.1"/>
    </source>
</evidence>
<reference evidence="5 6" key="1">
    <citation type="submission" date="2018-07" db="EMBL/GenBank/DDBJ databases">
        <title>Genomic Encyclopedia of Type Strains, Phase IV (KMG-IV): sequencing the most valuable type-strain genomes for metagenomic binning, comparative biology and taxonomic classification.</title>
        <authorList>
            <person name="Goeker M."/>
        </authorList>
    </citation>
    <scope>NUCLEOTIDE SEQUENCE [LARGE SCALE GENOMIC DNA]</scope>
    <source>
        <strain evidence="5 6">DSM 44952</strain>
    </source>
</reference>
<proteinExistence type="inferred from homology"/>
<dbReference type="InterPro" id="IPR051052">
    <property type="entry name" value="Diverse_substrate_MTase"/>
</dbReference>
<dbReference type="PROSITE" id="PS01131">
    <property type="entry name" value="RRNA_A_DIMETH"/>
    <property type="match status" value="1"/>
</dbReference>
<evidence type="ECO:0000313" key="6">
    <source>
        <dbReference type="Proteomes" id="UP000255355"/>
    </source>
</evidence>
<dbReference type="CDD" id="cd02440">
    <property type="entry name" value="AdoMet_MTases"/>
    <property type="match status" value="1"/>
</dbReference>
<protein>
    <submittedName>
        <fullName evidence="5">Methyltransferase family protein</fullName>
    </submittedName>
</protein>
<dbReference type="InterPro" id="IPR020596">
    <property type="entry name" value="rRNA_Ade_Mease_Trfase_CS"/>
</dbReference>
<dbReference type="EMBL" id="QQAZ01000008">
    <property type="protein sequence ID" value="RDI48185.1"/>
    <property type="molecule type" value="Genomic_DNA"/>
</dbReference>
<dbReference type="AlphaFoldDB" id="A0A370GWX2"/>
<dbReference type="SUPFAM" id="SSF53335">
    <property type="entry name" value="S-adenosyl-L-methionine-dependent methyltransferases"/>
    <property type="match status" value="1"/>
</dbReference>
<gene>
    <name evidence="5" type="ORF">DFR68_10813</name>
</gene>
<dbReference type="Proteomes" id="UP000255355">
    <property type="component" value="Unassembled WGS sequence"/>
</dbReference>
<keyword evidence="6" id="KW-1185">Reference proteome</keyword>